<evidence type="ECO:0000313" key="6">
    <source>
        <dbReference type="Proteomes" id="UP000541444"/>
    </source>
</evidence>
<accession>A0A7J7MXF9</accession>
<dbReference type="Pfam" id="PF13041">
    <property type="entry name" value="PPR_2"/>
    <property type="match status" value="3"/>
</dbReference>
<feature type="repeat" description="PPR" evidence="3">
    <location>
        <begin position="449"/>
        <end position="479"/>
    </location>
</feature>
<feature type="repeat" description="PPR" evidence="3">
    <location>
        <begin position="193"/>
        <end position="228"/>
    </location>
</feature>
<comment type="caution">
    <text evidence="5">The sequence shown here is derived from an EMBL/GenBank/DDBJ whole genome shotgun (WGS) entry which is preliminary data.</text>
</comment>
<feature type="repeat" description="PPR" evidence="3">
    <location>
        <begin position="336"/>
        <end position="370"/>
    </location>
</feature>
<feature type="repeat" description="PPR" evidence="3">
    <location>
        <begin position="229"/>
        <end position="263"/>
    </location>
</feature>
<evidence type="ECO:0000256" key="2">
    <source>
        <dbReference type="ARBA" id="ARBA00022737"/>
    </source>
</evidence>
<dbReference type="InterPro" id="IPR011990">
    <property type="entry name" value="TPR-like_helical_dom_sf"/>
</dbReference>
<dbReference type="Proteomes" id="UP000541444">
    <property type="component" value="Unassembled WGS sequence"/>
</dbReference>
<keyword evidence="2" id="KW-0677">Repeat</keyword>
<dbReference type="PANTHER" id="PTHR47936:SF1">
    <property type="entry name" value="PENTATRICOPEPTIDE REPEAT-CONTAINING PROTEIN GUN1, CHLOROPLASTIC"/>
    <property type="match status" value="1"/>
</dbReference>
<dbReference type="AlphaFoldDB" id="A0A7J7MXF9"/>
<keyword evidence="6" id="KW-1185">Reference proteome</keyword>
<dbReference type="EMBL" id="JACGCM010001189">
    <property type="protein sequence ID" value="KAF6159631.1"/>
    <property type="molecule type" value="Genomic_DNA"/>
</dbReference>
<feature type="repeat" description="PPR" evidence="3">
    <location>
        <begin position="264"/>
        <end position="298"/>
    </location>
</feature>
<evidence type="ECO:0000256" key="3">
    <source>
        <dbReference type="PROSITE-ProRule" id="PRU00708"/>
    </source>
</evidence>
<evidence type="ECO:0000256" key="1">
    <source>
        <dbReference type="ARBA" id="ARBA00007626"/>
    </source>
</evidence>
<gene>
    <name evidence="5" type="ORF">GIB67_034593</name>
</gene>
<dbReference type="PANTHER" id="PTHR47936">
    <property type="entry name" value="PPR_LONG DOMAIN-CONTAINING PROTEIN"/>
    <property type="match status" value="1"/>
</dbReference>
<protein>
    <recommendedName>
        <fullName evidence="7">Pentatricopeptide repeat-containing protein</fullName>
    </recommendedName>
</protein>
<feature type="repeat" description="PPR" evidence="3">
    <location>
        <begin position="407"/>
        <end position="441"/>
    </location>
</feature>
<dbReference type="Gene3D" id="1.25.40.10">
    <property type="entry name" value="Tetratricopeptide repeat domain"/>
    <property type="match status" value="6"/>
</dbReference>
<evidence type="ECO:0000313" key="5">
    <source>
        <dbReference type="EMBL" id="KAF6159631.1"/>
    </source>
</evidence>
<feature type="repeat" description="PPR" evidence="3">
    <location>
        <begin position="483"/>
        <end position="517"/>
    </location>
</feature>
<reference evidence="5 6" key="1">
    <citation type="journal article" date="2020" name="IScience">
        <title>Genome Sequencing of the Endangered Kingdonia uniflora (Circaeasteraceae, Ranunculales) Reveals Potential Mechanisms of Evolutionary Specialization.</title>
        <authorList>
            <person name="Sun Y."/>
            <person name="Deng T."/>
            <person name="Zhang A."/>
            <person name="Moore M.J."/>
            <person name="Landis J.B."/>
            <person name="Lin N."/>
            <person name="Zhang H."/>
            <person name="Zhang X."/>
            <person name="Huang J."/>
            <person name="Zhang X."/>
            <person name="Sun H."/>
            <person name="Wang H."/>
        </authorList>
    </citation>
    <scope>NUCLEOTIDE SEQUENCE [LARGE SCALE GENOMIC DNA]</scope>
    <source>
        <strain evidence="5">TB1705</strain>
        <tissue evidence="5">Leaf</tissue>
    </source>
</reference>
<name>A0A7J7MXF9_9MAGN</name>
<evidence type="ECO:0000256" key="4">
    <source>
        <dbReference type="SAM" id="MobiDB-lite"/>
    </source>
</evidence>
<dbReference type="OrthoDB" id="185373at2759"/>
<dbReference type="NCBIfam" id="TIGR00756">
    <property type="entry name" value="PPR"/>
    <property type="match status" value="9"/>
</dbReference>
<sequence length="725" mass="82755">MFPFRCHGNRNRNRLSSTSVITKSVSCRSFASEQTRPLQEQPTTTTTARSQISGSPNARTIAQLIDKQPWSSDLETTLVASFTSPLPNATLLHLLNLIKTTYKATQFLLWAQSRALAPNNDQTYYQLLEIFGRKGNFNAARNLVLSIEKKSGGTVKLQDKFFNSLIRNYGNAGLIQESIKVFIMMKSIGVAPSVITFNSLLTVLVRRGRITMAKKLFDEMLTMYGISPDVFTFNILIRGFCMNSMVRDGFRFFKDMSRYECTPDVITYNTLVDGLCRAGKVRIAHNVVKGMSKKGLDLRPNVVTYTTLIRGYCEKHCIGDALDVFDEMIACGLKPNRITHNTLIQGLCEAQKFDKITEVLEGMIKGGEFYPDTCTFNTLMNAHCNAGKLDEALIVFDKMVCLKIIPDSASYSILIRNLCEKKEFEKAEKLFDELYEKGILVRDVGCTPLVAAYNLMFEYLCSEGRTDKAERLFKQLLRRGTQDPPSFKTLIIGHCREGEFKRGYDLLVLMLRRDFVPDTEIYESLIEGFLKKKEPCFAHKTLEKMLKSSYQVKTSMFHYILADLLEESYAREAASLVMLMLERRIRQNINLSTNTITLLFKTGIRDTALEIMRLLYEKGFSIKMEEPINHLLQNENFLEAREVLLFNLEKNQTVDIEMYSDCITGLCKIKRAAEAFGLYYELIERGNKQGLSCLRDLKNSLEDEGRSNEAAFISKKMERMNQENE</sequence>
<dbReference type="PROSITE" id="PS51375">
    <property type="entry name" value="PPR"/>
    <property type="match status" value="10"/>
</dbReference>
<comment type="similarity">
    <text evidence="1">Belongs to the PPR family. P subfamily.</text>
</comment>
<organism evidence="5 6">
    <name type="scientific">Kingdonia uniflora</name>
    <dbReference type="NCBI Taxonomy" id="39325"/>
    <lineage>
        <taxon>Eukaryota</taxon>
        <taxon>Viridiplantae</taxon>
        <taxon>Streptophyta</taxon>
        <taxon>Embryophyta</taxon>
        <taxon>Tracheophyta</taxon>
        <taxon>Spermatophyta</taxon>
        <taxon>Magnoliopsida</taxon>
        <taxon>Ranunculales</taxon>
        <taxon>Circaeasteraceae</taxon>
        <taxon>Kingdonia</taxon>
    </lineage>
</organism>
<dbReference type="Pfam" id="PF01535">
    <property type="entry name" value="PPR"/>
    <property type="match status" value="3"/>
</dbReference>
<dbReference type="GO" id="GO:0031930">
    <property type="term" value="P:mitochondria-nucleus signaling pathway"/>
    <property type="evidence" value="ECO:0007669"/>
    <property type="project" value="TreeGrafter"/>
</dbReference>
<feature type="repeat" description="PPR" evidence="3">
    <location>
        <begin position="158"/>
        <end position="192"/>
    </location>
</feature>
<proteinExistence type="inferred from homology"/>
<dbReference type="InterPro" id="IPR002885">
    <property type="entry name" value="PPR_rpt"/>
</dbReference>
<dbReference type="Pfam" id="PF13812">
    <property type="entry name" value="PPR_3"/>
    <property type="match status" value="1"/>
</dbReference>
<feature type="region of interest" description="Disordered" evidence="4">
    <location>
        <begin position="32"/>
        <end position="54"/>
    </location>
</feature>
<dbReference type="GO" id="GO:0009507">
    <property type="term" value="C:chloroplast"/>
    <property type="evidence" value="ECO:0007669"/>
    <property type="project" value="TreeGrafter"/>
</dbReference>
<feature type="repeat" description="PPR" evidence="3">
    <location>
        <begin position="301"/>
        <end position="335"/>
    </location>
</feature>
<evidence type="ECO:0008006" key="7">
    <source>
        <dbReference type="Google" id="ProtNLM"/>
    </source>
</evidence>
<feature type="repeat" description="PPR" evidence="3">
    <location>
        <begin position="372"/>
        <end position="406"/>
    </location>
</feature>
<dbReference type="SUPFAM" id="SSF81901">
    <property type="entry name" value="HCP-like"/>
    <property type="match status" value="1"/>
</dbReference>
<dbReference type="GO" id="GO:0010019">
    <property type="term" value="P:chloroplast-nucleus signaling pathway"/>
    <property type="evidence" value="ECO:0007669"/>
    <property type="project" value="TreeGrafter"/>
</dbReference>